<gene>
    <name evidence="2" type="ORF">S03H2_67916</name>
</gene>
<evidence type="ECO:0000313" key="2">
    <source>
        <dbReference type="EMBL" id="GAH78929.1"/>
    </source>
</evidence>
<keyword evidence="1" id="KW-1133">Transmembrane helix</keyword>
<reference evidence="2" key="1">
    <citation type="journal article" date="2014" name="Front. Microbiol.">
        <title>High frequency of phylogenetically diverse reductive dehalogenase-homologous genes in deep subseafloor sedimentary metagenomes.</title>
        <authorList>
            <person name="Kawai M."/>
            <person name="Futagami T."/>
            <person name="Toyoda A."/>
            <person name="Takaki Y."/>
            <person name="Nishi S."/>
            <person name="Hori S."/>
            <person name="Arai W."/>
            <person name="Tsubouchi T."/>
            <person name="Morono Y."/>
            <person name="Uchiyama I."/>
            <person name="Ito T."/>
            <person name="Fujiyama A."/>
            <person name="Inagaki F."/>
            <person name="Takami H."/>
        </authorList>
    </citation>
    <scope>NUCLEOTIDE SEQUENCE</scope>
    <source>
        <strain evidence="2">Expedition CK06-06</strain>
    </source>
</reference>
<name>X1JKX0_9ZZZZ</name>
<evidence type="ECO:0000256" key="1">
    <source>
        <dbReference type="SAM" id="Phobius"/>
    </source>
</evidence>
<keyword evidence="1" id="KW-0812">Transmembrane</keyword>
<dbReference type="EMBL" id="BARU01044558">
    <property type="protein sequence ID" value="GAH78929.1"/>
    <property type="molecule type" value="Genomic_DNA"/>
</dbReference>
<organism evidence="2">
    <name type="scientific">marine sediment metagenome</name>
    <dbReference type="NCBI Taxonomy" id="412755"/>
    <lineage>
        <taxon>unclassified sequences</taxon>
        <taxon>metagenomes</taxon>
        <taxon>ecological metagenomes</taxon>
    </lineage>
</organism>
<protein>
    <submittedName>
        <fullName evidence="2">Uncharacterized protein</fullName>
    </submittedName>
</protein>
<feature type="non-terminal residue" evidence="2">
    <location>
        <position position="1"/>
    </location>
</feature>
<comment type="caution">
    <text evidence="2">The sequence shown here is derived from an EMBL/GenBank/DDBJ whole genome shotgun (WGS) entry which is preliminary data.</text>
</comment>
<dbReference type="AlphaFoldDB" id="X1JKX0"/>
<keyword evidence="1" id="KW-0472">Membrane</keyword>
<sequence length="73" mass="8300">IYTCKESEYYILLYTPTDDGYNNIGTFKATVTYEAPPVEAPIIPGYPIFIILSFLFVAIVVVGLKLYKKRESK</sequence>
<feature type="transmembrane region" description="Helical" evidence="1">
    <location>
        <begin position="46"/>
        <end position="67"/>
    </location>
</feature>
<accession>X1JKX0</accession>
<proteinExistence type="predicted"/>